<name>A0ABW2PYT5_9BACL</name>
<feature type="compositionally biased region" description="Basic and acidic residues" evidence="5">
    <location>
        <begin position="501"/>
        <end position="519"/>
    </location>
</feature>
<dbReference type="Gene3D" id="3.40.1710.10">
    <property type="entry name" value="abc type-2 transporter like domain"/>
    <property type="match status" value="1"/>
</dbReference>
<dbReference type="EMBL" id="JBHTCO010000005">
    <property type="protein sequence ID" value="MFC7392895.1"/>
    <property type="molecule type" value="Genomic_DNA"/>
</dbReference>
<evidence type="ECO:0000256" key="3">
    <source>
        <dbReference type="ARBA" id="ARBA00022989"/>
    </source>
</evidence>
<evidence type="ECO:0000256" key="1">
    <source>
        <dbReference type="ARBA" id="ARBA00004141"/>
    </source>
</evidence>
<evidence type="ECO:0000256" key="5">
    <source>
        <dbReference type="SAM" id="MobiDB-lite"/>
    </source>
</evidence>
<organism evidence="8 9">
    <name type="scientific">Scopulibacillus cellulosilyticus</name>
    <dbReference type="NCBI Taxonomy" id="2665665"/>
    <lineage>
        <taxon>Bacteria</taxon>
        <taxon>Bacillati</taxon>
        <taxon>Bacillota</taxon>
        <taxon>Bacilli</taxon>
        <taxon>Bacillales</taxon>
        <taxon>Sporolactobacillaceae</taxon>
        <taxon>Scopulibacillus</taxon>
    </lineage>
</organism>
<keyword evidence="9" id="KW-1185">Reference proteome</keyword>
<keyword evidence="3 6" id="KW-1133">Transmembrane helix</keyword>
<dbReference type="Pfam" id="PF12051">
    <property type="entry name" value="DUF3533"/>
    <property type="match status" value="1"/>
</dbReference>
<feature type="transmembrane region" description="Helical" evidence="6">
    <location>
        <begin position="305"/>
        <end position="322"/>
    </location>
</feature>
<accession>A0ABW2PYT5</accession>
<comment type="caution">
    <text evidence="8">The sequence shown here is derived from an EMBL/GenBank/DDBJ whole genome shotgun (WGS) entry which is preliminary data.</text>
</comment>
<dbReference type="InterPro" id="IPR022703">
    <property type="entry name" value="DUF3533"/>
</dbReference>
<proteinExistence type="predicted"/>
<feature type="transmembrane region" description="Helical" evidence="6">
    <location>
        <begin position="12"/>
        <end position="35"/>
    </location>
</feature>
<dbReference type="Proteomes" id="UP001596505">
    <property type="component" value="Unassembled WGS sequence"/>
</dbReference>
<feature type="transmembrane region" description="Helical" evidence="6">
    <location>
        <begin position="234"/>
        <end position="254"/>
    </location>
</feature>
<evidence type="ECO:0000313" key="9">
    <source>
        <dbReference type="Proteomes" id="UP001596505"/>
    </source>
</evidence>
<feature type="compositionally biased region" description="Basic and acidic residues" evidence="5">
    <location>
        <begin position="438"/>
        <end position="490"/>
    </location>
</feature>
<feature type="transmembrane region" description="Helical" evidence="6">
    <location>
        <begin position="191"/>
        <end position="213"/>
    </location>
</feature>
<evidence type="ECO:0000259" key="7">
    <source>
        <dbReference type="Pfam" id="PF12051"/>
    </source>
</evidence>
<evidence type="ECO:0000256" key="4">
    <source>
        <dbReference type="ARBA" id="ARBA00023136"/>
    </source>
</evidence>
<gene>
    <name evidence="8" type="ORF">ACFQRG_07820</name>
</gene>
<dbReference type="PANTHER" id="PTHR43077:SF5">
    <property type="entry name" value="PHAGE INFECTION PROTEIN"/>
    <property type="match status" value="1"/>
</dbReference>
<comment type="subcellular location">
    <subcellularLocation>
        <location evidence="1">Membrane</location>
        <topology evidence="1">Multi-pass membrane protein</topology>
    </subcellularLocation>
</comment>
<evidence type="ECO:0000256" key="2">
    <source>
        <dbReference type="ARBA" id="ARBA00022692"/>
    </source>
</evidence>
<feature type="transmembrane region" description="Helical" evidence="6">
    <location>
        <begin position="349"/>
        <end position="371"/>
    </location>
</feature>
<feature type="domain" description="DUF3533" evidence="7">
    <location>
        <begin position="18"/>
        <end position="344"/>
    </location>
</feature>
<keyword evidence="2 6" id="KW-0812">Transmembrane</keyword>
<protein>
    <submittedName>
        <fullName evidence="8">YhgE/Pip domain-containing protein</fullName>
    </submittedName>
</protein>
<keyword evidence="4 6" id="KW-0472">Membrane</keyword>
<evidence type="ECO:0000313" key="8">
    <source>
        <dbReference type="EMBL" id="MFC7392895.1"/>
    </source>
</evidence>
<sequence length="519" mass="58526">MKNAFVHILKHKLAIFGLVMAVFYQFLFIICWQTGFGSIPNNVSNLKVAIVNEDPHIGSTITNALVKELPYKTKVEHSMYKARDELSDRKVHMIVKIPKDFTKDVTNLSKKAQLDYYVNESNPMLVASTMESTASNVASAIDKKFVQTTLDKVLSRLNVPDNQAAKIVKQASQRVIPDIHKIHHDTNMGHVMAPFMLGLAGYIAAMILQLNLFNASRMIGGVASKWQKFAARNIINLITAFVCSFIAVCLVELFNVPVNKGFFVMWGFQFVAMLAFMAVTQIFVILFGLYGLLVNLTILILQTQIAGGSIPIAALPDFYYYLGKIMPMKYTVNGTFDILLGGPSIINDVFALVLFVVIGFIICVFFTSTIVKEEETEKPIQYADNEEEVEEVMPSFHHEEHVHHEHKEVPANQYVSATSQRNLMKNKETDTMPIRKPNIHEIPHDLTKKSKKTAEKQESILNKDQKDTSDDSYRSALRKEWTDLNKDITEPSKTPLKGKKSHDDKGIREALRELGKNKG</sequence>
<reference evidence="9" key="1">
    <citation type="journal article" date="2019" name="Int. J. Syst. Evol. Microbiol.">
        <title>The Global Catalogue of Microorganisms (GCM) 10K type strain sequencing project: providing services to taxonomists for standard genome sequencing and annotation.</title>
        <authorList>
            <consortium name="The Broad Institute Genomics Platform"/>
            <consortium name="The Broad Institute Genome Sequencing Center for Infectious Disease"/>
            <person name="Wu L."/>
            <person name="Ma J."/>
        </authorList>
    </citation>
    <scope>NUCLEOTIDE SEQUENCE [LARGE SCALE GENOMIC DNA]</scope>
    <source>
        <strain evidence="9">CGMCC 1.16305</strain>
    </source>
</reference>
<dbReference type="PANTHER" id="PTHR43077">
    <property type="entry name" value="TRANSPORT PERMEASE YVFS-RELATED"/>
    <property type="match status" value="1"/>
</dbReference>
<dbReference type="RefSeq" id="WP_380965302.1">
    <property type="nucleotide sequence ID" value="NZ_JBHTCO010000005.1"/>
</dbReference>
<feature type="transmembrane region" description="Helical" evidence="6">
    <location>
        <begin position="266"/>
        <end position="293"/>
    </location>
</feature>
<dbReference type="InterPro" id="IPR051328">
    <property type="entry name" value="T7SS_ABC-Transporter"/>
</dbReference>
<feature type="region of interest" description="Disordered" evidence="5">
    <location>
        <begin position="425"/>
        <end position="519"/>
    </location>
</feature>
<evidence type="ECO:0000256" key="6">
    <source>
        <dbReference type="SAM" id="Phobius"/>
    </source>
</evidence>